<evidence type="ECO:0000259" key="2">
    <source>
        <dbReference type="Pfam" id="PF24645"/>
    </source>
</evidence>
<proteinExistence type="predicted"/>
<dbReference type="EMBL" id="CP037452">
    <property type="protein sequence ID" value="QDV53189.1"/>
    <property type="molecule type" value="Genomic_DNA"/>
</dbReference>
<feature type="domain" description="DUF7638" evidence="1">
    <location>
        <begin position="45"/>
        <end position="117"/>
    </location>
</feature>
<name>A0A518IJB9_9PLAN</name>
<dbReference type="InterPro" id="IPR056056">
    <property type="entry name" value="DUF7639"/>
</dbReference>
<evidence type="ECO:0000313" key="3">
    <source>
        <dbReference type="EMBL" id="QDV53189.1"/>
    </source>
</evidence>
<accession>A0A518IJB9</accession>
<dbReference type="Pfam" id="PF24645">
    <property type="entry name" value="DUF7639"/>
    <property type="match status" value="1"/>
</dbReference>
<dbReference type="Pfam" id="PF24644">
    <property type="entry name" value="DUF7638"/>
    <property type="match status" value="1"/>
</dbReference>
<dbReference type="Proteomes" id="UP000318313">
    <property type="component" value="Chromosome"/>
</dbReference>
<evidence type="ECO:0000313" key="4">
    <source>
        <dbReference type="Proteomes" id="UP000318313"/>
    </source>
</evidence>
<dbReference type="OrthoDB" id="643483at2"/>
<gene>
    <name evidence="3" type="ORF">Enr17x_52610</name>
</gene>
<sequence length="172" mass="19954">MSETEKSIEAQNHIEIEGNLYRCKIRCVLEFRVGTLDLCFFYLLENGEIYFKQQRLSFSEFSSLFEKGKITASPPEEGVLNIPDLMWAEFSNALFQDHNEDFLLEIQDELSMLQGKPGAVELCKQAFCIYQKEPTPDKKQALRVAYDNVPEHLRCWLGSFDIKDSEIRDALK</sequence>
<feature type="domain" description="DUF7639" evidence="2">
    <location>
        <begin position="120"/>
        <end position="168"/>
    </location>
</feature>
<dbReference type="RefSeq" id="WP_145312539.1">
    <property type="nucleotide sequence ID" value="NZ_CP037452.1"/>
</dbReference>
<evidence type="ECO:0000259" key="1">
    <source>
        <dbReference type="Pfam" id="PF24644"/>
    </source>
</evidence>
<organism evidence="3 4">
    <name type="scientific">Gimesia fumaroli</name>
    <dbReference type="NCBI Taxonomy" id="2527976"/>
    <lineage>
        <taxon>Bacteria</taxon>
        <taxon>Pseudomonadati</taxon>
        <taxon>Planctomycetota</taxon>
        <taxon>Planctomycetia</taxon>
        <taxon>Planctomycetales</taxon>
        <taxon>Planctomycetaceae</taxon>
        <taxon>Gimesia</taxon>
    </lineage>
</organism>
<dbReference type="InterPro" id="IPR056055">
    <property type="entry name" value="DUF7638"/>
</dbReference>
<keyword evidence="4" id="KW-1185">Reference proteome</keyword>
<protein>
    <submittedName>
        <fullName evidence="3">Uncharacterized protein</fullName>
    </submittedName>
</protein>
<reference evidence="3 4" key="1">
    <citation type="submission" date="2019-03" db="EMBL/GenBank/DDBJ databases">
        <title>Deep-cultivation of Planctomycetes and their phenomic and genomic characterization uncovers novel biology.</title>
        <authorList>
            <person name="Wiegand S."/>
            <person name="Jogler M."/>
            <person name="Boedeker C."/>
            <person name="Pinto D."/>
            <person name="Vollmers J."/>
            <person name="Rivas-Marin E."/>
            <person name="Kohn T."/>
            <person name="Peeters S.H."/>
            <person name="Heuer A."/>
            <person name="Rast P."/>
            <person name="Oberbeckmann S."/>
            <person name="Bunk B."/>
            <person name="Jeske O."/>
            <person name="Meyerdierks A."/>
            <person name="Storesund J.E."/>
            <person name="Kallscheuer N."/>
            <person name="Luecker S."/>
            <person name="Lage O.M."/>
            <person name="Pohl T."/>
            <person name="Merkel B.J."/>
            <person name="Hornburger P."/>
            <person name="Mueller R.-W."/>
            <person name="Bruemmer F."/>
            <person name="Labrenz M."/>
            <person name="Spormann A.M."/>
            <person name="Op den Camp H."/>
            <person name="Overmann J."/>
            <person name="Amann R."/>
            <person name="Jetten M.S.M."/>
            <person name="Mascher T."/>
            <person name="Medema M.H."/>
            <person name="Devos D.P."/>
            <person name="Kaster A.-K."/>
            <person name="Ovreas L."/>
            <person name="Rohde M."/>
            <person name="Galperin M.Y."/>
            <person name="Jogler C."/>
        </authorList>
    </citation>
    <scope>NUCLEOTIDE SEQUENCE [LARGE SCALE GENOMIC DNA]</scope>
    <source>
        <strain evidence="3 4">Enr17</strain>
    </source>
</reference>
<dbReference type="AlphaFoldDB" id="A0A518IJB9"/>
<dbReference type="KEGG" id="gfm:Enr17x_52610"/>